<feature type="region of interest" description="Disordered" evidence="4">
    <location>
        <begin position="841"/>
        <end position="863"/>
    </location>
</feature>
<evidence type="ECO:0000259" key="6">
    <source>
        <dbReference type="Pfam" id="PF25020"/>
    </source>
</evidence>
<dbReference type="InterPro" id="IPR006530">
    <property type="entry name" value="YD"/>
</dbReference>
<gene>
    <name evidence="9" type="ORF">O3P69_014239</name>
</gene>
<keyword evidence="3" id="KW-1015">Disulfide bond</keyword>
<feature type="compositionally biased region" description="Polar residues" evidence="4">
    <location>
        <begin position="848"/>
        <end position="863"/>
    </location>
</feature>
<dbReference type="Gene3D" id="2.180.10.10">
    <property type="entry name" value="RHS repeat-associated core"/>
    <property type="match status" value="1"/>
</dbReference>
<evidence type="ECO:0000313" key="10">
    <source>
        <dbReference type="Proteomes" id="UP001487740"/>
    </source>
</evidence>
<dbReference type="GO" id="GO:0008045">
    <property type="term" value="P:motor neuron axon guidance"/>
    <property type="evidence" value="ECO:0007669"/>
    <property type="project" value="TreeGrafter"/>
</dbReference>
<feature type="domain" description="Teneurin TTR-like" evidence="6">
    <location>
        <begin position="27"/>
        <end position="108"/>
    </location>
</feature>
<feature type="domain" description="Teneurin 1-4-like FN-plug" evidence="5">
    <location>
        <begin position="196"/>
        <end position="276"/>
    </location>
</feature>
<evidence type="ECO:0000259" key="8">
    <source>
        <dbReference type="Pfam" id="PF25023"/>
    </source>
</evidence>
<evidence type="ECO:0000256" key="3">
    <source>
        <dbReference type="ARBA" id="ARBA00023157"/>
    </source>
</evidence>
<dbReference type="Pfam" id="PF25020">
    <property type="entry name" value="TTR_TEN1-4"/>
    <property type="match status" value="1"/>
</dbReference>
<dbReference type="Pfam" id="PF24329">
    <property type="entry name" value="FN-plug_TEN1-4"/>
    <property type="match status" value="1"/>
</dbReference>
<evidence type="ECO:0000256" key="1">
    <source>
        <dbReference type="ARBA" id="ARBA00022536"/>
    </source>
</evidence>
<sequence length="863" mass="95806">MPPLCLTPARIAVCAELERMCFVCWLRRAAVVRGRVVTRAGRGIIGLRVVTNKTREGFTLTRDDGMFDIMVNGGGVVSFTLGKPPFSPKMIRVMVPWNKVVVLDDIVMTVSGSTDHSNAFHDHAQHRTTSHCPLHDYDLLRPIIMATWQNVFQGECPHADTILVESQAVQESIQIPGTDVYLVYHSSRANGYESTIRMQLTPDHIPATLRRVHLRIVLEGTLFTRVFEADPNIKFTYAWDRYNVYRQRVHGVTVALVSVGYEHASCPKIVWEHQTTRVAGNDLLISMVGGFNFNIHHTYNYHQGILQKGDGQNIYLAGQRQLVTTLLGTGEERQVMCGDRCEGEATQVPLLSPSCLAAAPDGSLYVGDFNLIHRVWPDGNVTTVTHVNETSVSYRYHMAVSPLDGTVYMSDPEAHQVLRLGATRDDPPVVVVGSGQRCLPGDKNRCGDGGLSIHARLTYPKGLAISSDGDMYIADGTNIRVVSHSVIHTIIGGHEHRSHWAPVPCNGTINMDQLHLRWPTELAISPLDGSLHILDDHMVLRVTPDNRVQVLSGRSLNCPTPPHGPPDASRTALLLNPQSIAFSPEGELYVAESDSQRINRVRIITSDGRISLFAGAESECNCRDPNCHCFTYDNVSAKSAIFFSISSIAVTPDGVLHISDQAGYRIRSVRTVLPKLIDRKHYEIVSPDSHEVYLFNGRGQHTETRNLITGQTIYKFVYDSHSSVSRLSRVFDGAGNKFQILRERGGNVNAIDTPQKQRIKIHLTMTEKLEQLVAPNGYNISFTYNSLRSSGLISSKIEAYGRTYSYDYDEQGRLTRAVLPTGQIIQLNFDLSERGAEVTVTRDGKNPVKSTVRGNTSHTHLDP</sequence>
<name>A0AAW0TAL4_SCYPA</name>
<proteinExistence type="predicted"/>
<keyword evidence="1" id="KW-0245">EGF-like domain</keyword>
<dbReference type="PANTHER" id="PTHR11219">
    <property type="entry name" value="TENEURIN AND N-ACETYLGLUCOSAMINE-1-PHOSPHODIESTER ALPHA-N-ACETYLGLUCOSAMINIDASE"/>
    <property type="match status" value="1"/>
</dbReference>
<dbReference type="InterPro" id="IPR056822">
    <property type="entry name" value="TEN_NHL"/>
</dbReference>
<dbReference type="AlphaFoldDB" id="A0AAW0TAL4"/>
<dbReference type="InterPro" id="IPR011042">
    <property type="entry name" value="6-blade_b-propeller_TolB-like"/>
</dbReference>
<dbReference type="InterPro" id="IPR056820">
    <property type="entry name" value="TEN_TTR-like"/>
</dbReference>
<feature type="domain" description="Teneurin-like YD-shell" evidence="8">
    <location>
        <begin position="680"/>
        <end position="856"/>
    </location>
</feature>
<dbReference type="Pfam" id="PF25021">
    <property type="entry name" value="TEN_NHL"/>
    <property type="match status" value="1"/>
</dbReference>
<dbReference type="EMBL" id="JARAKH010000034">
    <property type="protein sequence ID" value="KAK8384524.1"/>
    <property type="molecule type" value="Genomic_DNA"/>
</dbReference>
<reference evidence="9 10" key="1">
    <citation type="submission" date="2023-03" db="EMBL/GenBank/DDBJ databases">
        <title>High-quality genome of Scylla paramamosain provides insights in environmental adaptation.</title>
        <authorList>
            <person name="Zhang L."/>
        </authorList>
    </citation>
    <scope>NUCLEOTIDE SEQUENCE [LARGE SCALE GENOMIC DNA]</scope>
    <source>
        <strain evidence="9">LZ_2023a</strain>
        <tissue evidence="9">Muscle</tissue>
    </source>
</reference>
<dbReference type="Proteomes" id="UP001487740">
    <property type="component" value="Unassembled WGS sequence"/>
</dbReference>
<evidence type="ECO:0000256" key="2">
    <source>
        <dbReference type="ARBA" id="ARBA00022737"/>
    </source>
</evidence>
<evidence type="ECO:0000259" key="7">
    <source>
        <dbReference type="Pfam" id="PF25021"/>
    </source>
</evidence>
<dbReference type="SUPFAM" id="SSF101898">
    <property type="entry name" value="NHL repeat"/>
    <property type="match status" value="1"/>
</dbReference>
<feature type="domain" description="Teneurin NHL" evidence="7">
    <location>
        <begin position="322"/>
        <end position="669"/>
    </location>
</feature>
<keyword evidence="2" id="KW-0677">Repeat</keyword>
<dbReference type="Gene3D" id="2.120.10.30">
    <property type="entry name" value="TolB, C-terminal domain"/>
    <property type="match status" value="2"/>
</dbReference>
<dbReference type="InterPro" id="IPR051216">
    <property type="entry name" value="Teneurin"/>
</dbReference>
<evidence type="ECO:0000313" key="9">
    <source>
        <dbReference type="EMBL" id="KAK8384524.1"/>
    </source>
</evidence>
<dbReference type="InterPro" id="IPR056823">
    <property type="entry name" value="TEN-like_YD-shell"/>
</dbReference>
<evidence type="ECO:0000259" key="5">
    <source>
        <dbReference type="Pfam" id="PF24329"/>
    </source>
</evidence>
<dbReference type="PANTHER" id="PTHR11219:SF69">
    <property type="entry name" value="TENEURIN-A"/>
    <property type="match status" value="1"/>
</dbReference>
<accession>A0AAW0TAL4</accession>
<protein>
    <submittedName>
        <fullName evidence="9">Uncharacterized protein</fullName>
    </submittedName>
</protein>
<dbReference type="Pfam" id="PF25023">
    <property type="entry name" value="TEN_YD-shell"/>
    <property type="match status" value="1"/>
</dbReference>
<organism evidence="9 10">
    <name type="scientific">Scylla paramamosain</name>
    <name type="common">Mud crab</name>
    <dbReference type="NCBI Taxonomy" id="85552"/>
    <lineage>
        <taxon>Eukaryota</taxon>
        <taxon>Metazoa</taxon>
        <taxon>Ecdysozoa</taxon>
        <taxon>Arthropoda</taxon>
        <taxon>Crustacea</taxon>
        <taxon>Multicrustacea</taxon>
        <taxon>Malacostraca</taxon>
        <taxon>Eumalacostraca</taxon>
        <taxon>Eucarida</taxon>
        <taxon>Decapoda</taxon>
        <taxon>Pleocyemata</taxon>
        <taxon>Brachyura</taxon>
        <taxon>Eubrachyura</taxon>
        <taxon>Portunoidea</taxon>
        <taxon>Portunidae</taxon>
        <taxon>Portuninae</taxon>
        <taxon>Scylla</taxon>
    </lineage>
</organism>
<evidence type="ECO:0000256" key="4">
    <source>
        <dbReference type="SAM" id="MobiDB-lite"/>
    </source>
</evidence>
<dbReference type="NCBIfam" id="TIGR01643">
    <property type="entry name" value="YD_repeat_2x"/>
    <property type="match status" value="1"/>
</dbReference>
<dbReference type="InterPro" id="IPR057627">
    <property type="entry name" value="FN-plug_TEN1-4"/>
</dbReference>
<comment type="caution">
    <text evidence="9">The sequence shown here is derived from an EMBL/GenBank/DDBJ whole genome shotgun (WGS) entry which is preliminary data.</text>
</comment>
<keyword evidence="10" id="KW-1185">Reference proteome</keyword>